<name>A0AA87ZWH0_FICCA</name>
<dbReference type="AlphaFoldDB" id="A0AA87ZWH0"/>
<keyword evidence="2" id="KW-0813">Transport</keyword>
<keyword evidence="4 10" id="KW-0812">Transmembrane</keyword>
<reference evidence="12" key="1">
    <citation type="submission" date="2023-07" db="EMBL/GenBank/DDBJ databases">
        <title>draft genome sequence of fig (Ficus carica).</title>
        <authorList>
            <person name="Takahashi T."/>
            <person name="Nishimura K."/>
        </authorList>
    </citation>
    <scope>NUCLEOTIDE SEQUENCE</scope>
</reference>
<comment type="caution">
    <text evidence="12">The sequence shown here is derived from an EMBL/GenBank/DDBJ whole genome shotgun (WGS) entry which is preliminary data.</text>
</comment>
<keyword evidence="8 10" id="KW-0472">Membrane</keyword>
<evidence type="ECO:0000256" key="6">
    <source>
        <dbReference type="ARBA" id="ARBA00022989"/>
    </source>
</evidence>
<dbReference type="InterPro" id="IPR038770">
    <property type="entry name" value="Na+/solute_symporter_sf"/>
</dbReference>
<dbReference type="GO" id="GO:0016020">
    <property type="term" value="C:membrane"/>
    <property type="evidence" value="ECO:0007669"/>
    <property type="project" value="UniProtKB-SubCell"/>
</dbReference>
<feature type="transmembrane region" description="Helical" evidence="10">
    <location>
        <begin position="244"/>
        <end position="265"/>
    </location>
</feature>
<dbReference type="GO" id="GO:1902600">
    <property type="term" value="P:proton transmembrane transport"/>
    <property type="evidence" value="ECO:0007669"/>
    <property type="project" value="InterPro"/>
</dbReference>
<feature type="transmembrane region" description="Helical" evidence="10">
    <location>
        <begin position="136"/>
        <end position="158"/>
    </location>
</feature>
<dbReference type="GO" id="GO:0006885">
    <property type="term" value="P:regulation of pH"/>
    <property type="evidence" value="ECO:0007669"/>
    <property type="project" value="TreeGrafter"/>
</dbReference>
<evidence type="ECO:0000256" key="1">
    <source>
        <dbReference type="ARBA" id="ARBA00004141"/>
    </source>
</evidence>
<dbReference type="GO" id="GO:0012505">
    <property type="term" value="C:endomembrane system"/>
    <property type="evidence" value="ECO:0007669"/>
    <property type="project" value="TreeGrafter"/>
</dbReference>
<dbReference type="Proteomes" id="UP001187192">
    <property type="component" value="Unassembled WGS sequence"/>
</dbReference>
<dbReference type="Pfam" id="PF00999">
    <property type="entry name" value="Na_H_Exchanger"/>
    <property type="match status" value="2"/>
</dbReference>
<dbReference type="PANTHER" id="PTHR32468:SF108">
    <property type="entry name" value="CATION_H(+) ANTIPORTER 15-LIKE"/>
    <property type="match status" value="1"/>
</dbReference>
<dbReference type="Gene3D" id="1.20.1530.20">
    <property type="match status" value="1"/>
</dbReference>
<keyword evidence="3" id="KW-0633">Potassium transport</keyword>
<evidence type="ECO:0000259" key="11">
    <source>
        <dbReference type="Pfam" id="PF00999"/>
    </source>
</evidence>
<comment type="similarity">
    <text evidence="9">Belongs to the monovalent cation:proton antiporter 2 (CPA2) transporter (TC 2.A.37) family. CHX (TC 2.A.37.4) subfamily.</text>
</comment>
<dbReference type="GO" id="GO:0006813">
    <property type="term" value="P:potassium ion transport"/>
    <property type="evidence" value="ECO:0007669"/>
    <property type="project" value="UniProtKB-KW"/>
</dbReference>
<evidence type="ECO:0000256" key="3">
    <source>
        <dbReference type="ARBA" id="ARBA00022538"/>
    </source>
</evidence>
<keyword evidence="13" id="KW-1185">Reference proteome</keyword>
<feature type="transmembrane region" description="Helical" evidence="10">
    <location>
        <begin position="96"/>
        <end position="116"/>
    </location>
</feature>
<evidence type="ECO:0000256" key="5">
    <source>
        <dbReference type="ARBA" id="ARBA00022958"/>
    </source>
</evidence>
<gene>
    <name evidence="12" type="ORF">TIFTF001_010447</name>
</gene>
<accession>A0AA87ZWH0</accession>
<protein>
    <recommendedName>
        <fullName evidence="11">Cation/H+ exchanger transmembrane domain-containing protein</fullName>
    </recommendedName>
</protein>
<evidence type="ECO:0000313" key="13">
    <source>
        <dbReference type="Proteomes" id="UP001187192"/>
    </source>
</evidence>
<dbReference type="InterPro" id="IPR006153">
    <property type="entry name" value="Cation/H_exchanger_TM"/>
</dbReference>
<evidence type="ECO:0000256" key="8">
    <source>
        <dbReference type="ARBA" id="ARBA00023136"/>
    </source>
</evidence>
<evidence type="ECO:0000256" key="7">
    <source>
        <dbReference type="ARBA" id="ARBA00023065"/>
    </source>
</evidence>
<evidence type="ECO:0000256" key="2">
    <source>
        <dbReference type="ARBA" id="ARBA00022448"/>
    </source>
</evidence>
<keyword evidence="6 10" id="KW-1133">Transmembrane helix</keyword>
<dbReference type="GO" id="GO:0015297">
    <property type="term" value="F:antiporter activity"/>
    <property type="evidence" value="ECO:0007669"/>
    <property type="project" value="InterPro"/>
</dbReference>
<evidence type="ECO:0000256" key="4">
    <source>
        <dbReference type="ARBA" id="ARBA00022692"/>
    </source>
</evidence>
<sequence length="310" mass="34239">MAAVSNNSVSAVRGGWTSSTIVCVSLNKYLNFRGIWYGDSPFDFIYPHGFGQNHHPVSSLPLVVLPSPPSQAAQIRLLCPVGSCLIFAQLSNFPGILAKGGPFAFYVPLSLSYTFFPVLTQALEELNLLNSELGQLAMSSAVLNDLIFWFFLALSIVFKQEKLSQSVQALCAFITLVIFTFTVVRLSAPILGSLFLGLVIPGGPPFGSAIVQKTESTVSEFLMPIFYIQVGYSTDVHSIHNWPMFIKFQIIIALVYFAKFIATFLASLTCKIRCRSALMLGLIMNIKGILELIHYHRWRSSQVNLLSGQR</sequence>
<keyword evidence="7" id="KW-0406">Ion transport</keyword>
<keyword evidence="5" id="KW-0630">Potassium</keyword>
<dbReference type="PANTHER" id="PTHR32468">
    <property type="entry name" value="CATION/H + ANTIPORTER"/>
    <property type="match status" value="1"/>
</dbReference>
<dbReference type="InterPro" id="IPR050794">
    <property type="entry name" value="CPA2_transporter"/>
</dbReference>
<feature type="domain" description="Cation/H+ exchanger transmembrane" evidence="11">
    <location>
        <begin position="110"/>
        <end position="186"/>
    </location>
</feature>
<dbReference type="EMBL" id="BTGU01000012">
    <property type="protein sequence ID" value="GMN41224.1"/>
    <property type="molecule type" value="Genomic_DNA"/>
</dbReference>
<evidence type="ECO:0000256" key="9">
    <source>
        <dbReference type="ARBA" id="ARBA00038341"/>
    </source>
</evidence>
<comment type="subcellular location">
    <subcellularLocation>
        <location evidence="1">Membrane</location>
        <topology evidence="1">Multi-pass membrane protein</topology>
    </subcellularLocation>
</comment>
<proteinExistence type="inferred from homology"/>
<feature type="transmembrane region" description="Helical" evidence="10">
    <location>
        <begin position="170"/>
        <end position="200"/>
    </location>
</feature>
<evidence type="ECO:0000256" key="10">
    <source>
        <dbReference type="SAM" id="Phobius"/>
    </source>
</evidence>
<organism evidence="12 13">
    <name type="scientific">Ficus carica</name>
    <name type="common">Common fig</name>
    <dbReference type="NCBI Taxonomy" id="3494"/>
    <lineage>
        <taxon>Eukaryota</taxon>
        <taxon>Viridiplantae</taxon>
        <taxon>Streptophyta</taxon>
        <taxon>Embryophyta</taxon>
        <taxon>Tracheophyta</taxon>
        <taxon>Spermatophyta</taxon>
        <taxon>Magnoliopsida</taxon>
        <taxon>eudicotyledons</taxon>
        <taxon>Gunneridae</taxon>
        <taxon>Pentapetalae</taxon>
        <taxon>rosids</taxon>
        <taxon>fabids</taxon>
        <taxon>Rosales</taxon>
        <taxon>Moraceae</taxon>
        <taxon>Ficeae</taxon>
        <taxon>Ficus</taxon>
    </lineage>
</organism>
<feature type="domain" description="Cation/H+ exchanger transmembrane" evidence="11">
    <location>
        <begin position="189"/>
        <end position="303"/>
    </location>
</feature>
<evidence type="ECO:0000313" key="12">
    <source>
        <dbReference type="EMBL" id="GMN41224.1"/>
    </source>
</evidence>